<evidence type="ECO:0000256" key="1">
    <source>
        <dbReference type="SAM" id="MobiDB-lite"/>
    </source>
</evidence>
<comment type="caution">
    <text evidence="2">The sequence shown here is derived from an EMBL/GenBank/DDBJ whole genome shotgun (WGS) entry which is preliminary data.</text>
</comment>
<keyword evidence="3" id="KW-1185">Reference proteome</keyword>
<dbReference type="Proteomes" id="UP000037460">
    <property type="component" value="Unassembled WGS sequence"/>
</dbReference>
<sequence>MAERAAALEKANREAMARDAAAKEKEAAKREAVRRTAFEQADRALSEAAAQQRAAEAKKQQKAELQKDAAAKLWQRWQCAAELAGVDEHGDDLSAHMPASDHVASAASKLREIVLESRRAEALDCEKVAAKALKVTERKAAALARSEQWLEIIPVPSATAHLIHRSLVPVLHALNHGLEEDSVEMKAARSAFRSWHNTSWFDHRSNEVKPKPAKAWTVEQYALDGFAGRYALKLHVPRVAAIRQAIVWLLQCAPGLPRDAALCFADLGAGTCAACLGARLALRDLGGDEQPYRVFPIDVASSSTRFQKAFGAMTKHAKFGPAALLRGQEPLQYLTEEQPGVDCLASSLLDQLAARGERSPHVLLASFSLHYLKPEERNAFYALLASKLTRPMLLVIIKGVGEVQRPPSHVPSVFFGLHYYVGHEHKRPRVIEAHACLILPSAAPSGRAFDVEAPYDPTDGDSWVLCTFRTLQRRCDLNGFFSGTTALDPEIEKGIAGLADIERGLAGNARPTNGW</sequence>
<feature type="compositionally biased region" description="Basic and acidic residues" evidence="1">
    <location>
        <begin position="1"/>
        <end position="45"/>
    </location>
</feature>
<reference evidence="3" key="1">
    <citation type="journal article" date="2015" name="PLoS Genet.">
        <title>Genome Sequence and Transcriptome Analyses of Chrysochromulina tobin: Metabolic Tools for Enhanced Algal Fitness in the Prominent Order Prymnesiales (Haptophyceae).</title>
        <authorList>
            <person name="Hovde B.T."/>
            <person name="Deodato C.R."/>
            <person name="Hunsperger H.M."/>
            <person name="Ryken S.A."/>
            <person name="Yost W."/>
            <person name="Jha R.K."/>
            <person name="Patterson J."/>
            <person name="Monnat R.J. Jr."/>
            <person name="Barlow S.B."/>
            <person name="Starkenburg S.R."/>
            <person name="Cattolico R.A."/>
        </authorList>
    </citation>
    <scope>NUCLEOTIDE SEQUENCE</scope>
    <source>
        <strain evidence="3">CCMP291</strain>
    </source>
</reference>
<dbReference type="AlphaFoldDB" id="A0A0M0JU92"/>
<evidence type="ECO:0000313" key="3">
    <source>
        <dbReference type="Proteomes" id="UP000037460"/>
    </source>
</evidence>
<accession>A0A0M0JU92</accession>
<organism evidence="2 3">
    <name type="scientific">Chrysochromulina tobinii</name>
    <dbReference type="NCBI Taxonomy" id="1460289"/>
    <lineage>
        <taxon>Eukaryota</taxon>
        <taxon>Haptista</taxon>
        <taxon>Haptophyta</taxon>
        <taxon>Prymnesiophyceae</taxon>
        <taxon>Prymnesiales</taxon>
        <taxon>Chrysochromulinaceae</taxon>
        <taxon>Chrysochromulina</taxon>
    </lineage>
</organism>
<gene>
    <name evidence="2" type="ORF">Ctob_009373</name>
</gene>
<name>A0A0M0JU92_9EUKA</name>
<proteinExistence type="predicted"/>
<evidence type="ECO:0000313" key="2">
    <source>
        <dbReference type="EMBL" id="KOO29693.1"/>
    </source>
</evidence>
<protein>
    <submittedName>
        <fullName evidence="2">Uncharacterized protein</fullName>
    </submittedName>
</protein>
<feature type="region of interest" description="Disordered" evidence="1">
    <location>
        <begin position="1"/>
        <end position="61"/>
    </location>
</feature>
<dbReference type="EMBL" id="JWZX01002378">
    <property type="protein sequence ID" value="KOO29693.1"/>
    <property type="molecule type" value="Genomic_DNA"/>
</dbReference>